<evidence type="ECO:0000313" key="1">
    <source>
        <dbReference type="EMBL" id="EYE96317.1"/>
    </source>
</evidence>
<proteinExistence type="predicted"/>
<reference evidence="2" key="1">
    <citation type="journal article" date="2014" name="Nat. Commun.">
        <title>Genomic adaptations of the halophilic Dead Sea filamentous fungus Eurotium rubrum.</title>
        <authorList>
            <person name="Kis-Papo T."/>
            <person name="Weig A.R."/>
            <person name="Riley R."/>
            <person name="Persoh D."/>
            <person name="Salamov A."/>
            <person name="Sun H."/>
            <person name="Lipzen A."/>
            <person name="Wasser S.P."/>
            <person name="Rambold G."/>
            <person name="Grigoriev I.V."/>
            <person name="Nevo E."/>
        </authorList>
    </citation>
    <scope>NUCLEOTIDE SEQUENCE [LARGE SCALE GENOMIC DNA]</scope>
    <source>
        <strain evidence="2">CBS 135680</strain>
    </source>
</reference>
<accession>A0A017SH69</accession>
<keyword evidence="2" id="KW-1185">Reference proteome</keyword>
<dbReference type="Proteomes" id="UP000019804">
    <property type="component" value="Unassembled WGS sequence"/>
</dbReference>
<dbReference type="GeneID" id="63693638"/>
<dbReference type="HOGENOM" id="CLU_081893_0_0_1"/>
<dbReference type="OrthoDB" id="4149149at2759"/>
<protein>
    <submittedName>
        <fullName evidence="1">Uncharacterized protein</fullName>
    </submittedName>
</protein>
<gene>
    <name evidence="1" type="ORF">EURHEDRAFT_370384</name>
</gene>
<dbReference type="EMBL" id="KK088419">
    <property type="protein sequence ID" value="EYE96317.1"/>
    <property type="molecule type" value="Genomic_DNA"/>
</dbReference>
<dbReference type="AlphaFoldDB" id="A0A017SH69"/>
<dbReference type="RefSeq" id="XP_040640005.1">
    <property type="nucleotide sequence ID" value="XM_040778514.1"/>
</dbReference>
<name>A0A017SH69_ASPRC</name>
<sequence length="285" mass="32386">MMDSDKANLDTQNDVDLIILDYLLCIGIDVLIHGRKTDRGRTESWDNWVLNSIHTFRYILPPSHTLPQDLIIKLQLLDFADIFLHDYTQLVPYRTPAAGGSSYEGYIKTQAEAHTTNHGQSKIFPVTSPGPSNPCTNTYLHRIIPEFMKLCVAAKEKVSITRWVDILTQFMMQAVAEEYHSNGRQLPEFFNKYPSWKPEDQTQALVWEQATASYMQAQRGISSGANFKATLNERSLSRLENDVTGFLSDLMETLDAPVLVQLERGQIGQLSHAETEQLKSYVGFR</sequence>
<organism evidence="1 2">
    <name type="scientific">Aspergillus ruber (strain CBS 135680)</name>
    <dbReference type="NCBI Taxonomy" id="1388766"/>
    <lineage>
        <taxon>Eukaryota</taxon>
        <taxon>Fungi</taxon>
        <taxon>Dikarya</taxon>
        <taxon>Ascomycota</taxon>
        <taxon>Pezizomycotina</taxon>
        <taxon>Eurotiomycetes</taxon>
        <taxon>Eurotiomycetidae</taxon>
        <taxon>Eurotiales</taxon>
        <taxon>Aspergillaceae</taxon>
        <taxon>Aspergillus</taxon>
        <taxon>Aspergillus subgen. Aspergillus</taxon>
    </lineage>
</organism>
<evidence type="ECO:0000313" key="2">
    <source>
        <dbReference type="Proteomes" id="UP000019804"/>
    </source>
</evidence>